<dbReference type="Pfam" id="PF09388">
    <property type="entry name" value="SpoOE-like"/>
    <property type="match status" value="1"/>
</dbReference>
<sequence length="58" mass="6731">MSSARLKTLEREVEHLRAALYQAVKGEADRLSHAAVLPISRELDRIMNQYHAEKDRKQ</sequence>
<comment type="caution">
    <text evidence="1">The sequence shown here is derived from an EMBL/GenBank/DDBJ whole genome shotgun (WGS) entry which is preliminary data.</text>
</comment>
<reference evidence="2" key="1">
    <citation type="journal article" date="2019" name="Int. J. Syst. Evol. Microbiol.">
        <title>The Global Catalogue of Microorganisms (GCM) 10K type strain sequencing project: providing services to taxonomists for standard genome sequencing and annotation.</title>
        <authorList>
            <consortium name="The Broad Institute Genomics Platform"/>
            <consortium name="The Broad Institute Genome Sequencing Center for Infectious Disease"/>
            <person name="Wu L."/>
            <person name="Ma J."/>
        </authorList>
    </citation>
    <scope>NUCLEOTIDE SEQUENCE [LARGE SCALE GENOMIC DNA]</scope>
    <source>
        <strain evidence="2">IBRC-M 10813</strain>
    </source>
</reference>
<gene>
    <name evidence="1" type="ORF">ACFOUO_13870</name>
</gene>
<accession>A0ABV8JH03</accession>
<evidence type="ECO:0000313" key="2">
    <source>
        <dbReference type="Proteomes" id="UP001595843"/>
    </source>
</evidence>
<dbReference type="EMBL" id="JBHSAP010000018">
    <property type="protein sequence ID" value="MFC4077884.1"/>
    <property type="molecule type" value="Genomic_DNA"/>
</dbReference>
<keyword evidence="2" id="KW-1185">Reference proteome</keyword>
<organism evidence="1 2">
    <name type="scientific">Salinithrix halophila</name>
    <dbReference type="NCBI Taxonomy" id="1485204"/>
    <lineage>
        <taxon>Bacteria</taxon>
        <taxon>Bacillati</taxon>
        <taxon>Bacillota</taxon>
        <taxon>Bacilli</taxon>
        <taxon>Bacillales</taxon>
        <taxon>Thermoactinomycetaceae</taxon>
        <taxon>Salinithrix</taxon>
    </lineage>
</organism>
<name>A0ABV8JH03_9BACL</name>
<dbReference type="Proteomes" id="UP001595843">
    <property type="component" value="Unassembled WGS sequence"/>
</dbReference>
<dbReference type="RefSeq" id="WP_380705720.1">
    <property type="nucleotide sequence ID" value="NZ_JBHSAP010000018.1"/>
</dbReference>
<proteinExistence type="predicted"/>
<dbReference type="InterPro" id="IPR018540">
    <property type="entry name" value="Spo0E-like"/>
</dbReference>
<dbReference type="InterPro" id="IPR036638">
    <property type="entry name" value="HLH_DNA-bd_sf"/>
</dbReference>
<dbReference type="Gene3D" id="4.10.280.10">
    <property type="entry name" value="Helix-loop-helix DNA-binding domain"/>
    <property type="match status" value="1"/>
</dbReference>
<dbReference type="SUPFAM" id="SSF140500">
    <property type="entry name" value="BAS1536-like"/>
    <property type="match status" value="1"/>
</dbReference>
<evidence type="ECO:0000313" key="1">
    <source>
        <dbReference type="EMBL" id="MFC4077884.1"/>
    </source>
</evidence>
<dbReference type="InterPro" id="IPR037208">
    <property type="entry name" value="Spo0E-like_sf"/>
</dbReference>
<protein>
    <submittedName>
        <fullName evidence="1">Spo0E family sporulation regulatory protein-aspartic acid phosphatase</fullName>
    </submittedName>
</protein>